<comment type="caution">
    <text evidence="1">The sequence shown here is derived from an EMBL/GenBank/DDBJ whole genome shotgun (WGS) entry which is preliminary data.</text>
</comment>
<evidence type="ECO:0000313" key="1">
    <source>
        <dbReference type="EMBL" id="EGC19698.1"/>
    </source>
</evidence>
<evidence type="ECO:0000313" key="2">
    <source>
        <dbReference type="Proteomes" id="UP000005697"/>
    </source>
</evidence>
<gene>
    <name evidence="1" type="ORF">HMPREF9141_1820</name>
</gene>
<keyword evidence="2" id="KW-1185">Reference proteome</keyword>
<reference evidence="1 2" key="1">
    <citation type="submission" date="2011-01" db="EMBL/GenBank/DDBJ databases">
        <authorList>
            <person name="Muzny D."/>
            <person name="Qin X."/>
            <person name="Deng J."/>
            <person name="Jiang H."/>
            <person name="Liu Y."/>
            <person name="Qu J."/>
            <person name="Song X.-Z."/>
            <person name="Zhang L."/>
            <person name="Thornton R."/>
            <person name="Coyle M."/>
            <person name="Francisco L."/>
            <person name="Jackson L."/>
            <person name="Javaid M."/>
            <person name="Korchina V."/>
            <person name="Kovar C."/>
            <person name="Mata R."/>
            <person name="Mathew T."/>
            <person name="Ngo R."/>
            <person name="Nguyen L."/>
            <person name="Nguyen N."/>
            <person name="Okwuonu G."/>
            <person name="Ongeri F."/>
            <person name="Pham C."/>
            <person name="Simmons D."/>
            <person name="Wilczek-Boney K."/>
            <person name="Hale W."/>
            <person name="Jakkamsetti A."/>
            <person name="Pham P."/>
            <person name="Ruth R."/>
            <person name="San Lucas F."/>
            <person name="Warren J."/>
            <person name="Zhang J."/>
            <person name="Zhao Z."/>
            <person name="Zhou C."/>
            <person name="Zhu D."/>
            <person name="Lee S."/>
            <person name="Bess C."/>
            <person name="Blankenburg K."/>
            <person name="Forbes L."/>
            <person name="Fu Q."/>
            <person name="Gubbala S."/>
            <person name="Hirani K."/>
            <person name="Jayaseelan J.C."/>
            <person name="Lara F."/>
            <person name="Munidasa M."/>
            <person name="Palculict T."/>
            <person name="Patil S."/>
            <person name="Pu L.-L."/>
            <person name="Saada N."/>
            <person name="Tang L."/>
            <person name="Weissenberger G."/>
            <person name="Zhu Y."/>
            <person name="Hemphill L."/>
            <person name="Shang Y."/>
            <person name="Youmans B."/>
            <person name="Ayvaz T."/>
            <person name="Ross M."/>
            <person name="Santibanez J."/>
            <person name="Aqrawi P."/>
            <person name="Gross S."/>
            <person name="Joshi V."/>
            <person name="Fowler G."/>
            <person name="Nazareth L."/>
            <person name="Reid J."/>
            <person name="Worley K."/>
            <person name="Petrosino J."/>
            <person name="Highlander S."/>
            <person name="Gibbs R."/>
        </authorList>
    </citation>
    <scope>NUCLEOTIDE SEQUENCE [LARGE SCALE GENOMIC DNA]</scope>
    <source>
        <strain evidence="1 2">DSM 16608</strain>
    </source>
</reference>
<sequence length="41" mass="4619">MDSMKFRSVLKIPYGQTASMRSVNVLRLASMRCLLFPLSVA</sequence>
<dbReference type="AlphaFoldDB" id="F0F8A3"/>
<dbReference type="HOGENOM" id="CLU_3274570_0_0_10"/>
<dbReference type="EMBL" id="AEWX01000025">
    <property type="protein sequence ID" value="EGC19698.1"/>
    <property type="molecule type" value="Genomic_DNA"/>
</dbReference>
<protein>
    <submittedName>
        <fullName evidence="1">Uncharacterized protein</fullName>
    </submittedName>
</protein>
<accession>F0F8A3</accession>
<organism evidence="1 2">
    <name type="scientific">Prevotella multiformis DSM 16608</name>
    <dbReference type="NCBI Taxonomy" id="888743"/>
    <lineage>
        <taxon>Bacteria</taxon>
        <taxon>Pseudomonadati</taxon>
        <taxon>Bacteroidota</taxon>
        <taxon>Bacteroidia</taxon>
        <taxon>Bacteroidales</taxon>
        <taxon>Prevotellaceae</taxon>
        <taxon>Prevotella</taxon>
    </lineage>
</organism>
<dbReference type="Proteomes" id="UP000005697">
    <property type="component" value="Unassembled WGS sequence"/>
</dbReference>
<name>F0F8A3_9BACT</name>
<proteinExistence type="predicted"/>